<dbReference type="AlphaFoldDB" id="A0A7W0CAX4"/>
<comment type="catalytic activity">
    <reaction evidence="2">
        <text>a quinone + NADH + 5 H(+)(in) = a quinol + NAD(+) + 4 H(+)(out)</text>
        <dbReference type="Rhea" id="RHEA:57888"/>
        <dbReference type="ChEBI" id="CHEBI:15378"/>
        <dbReference type="ChEBI" id="CHEBI:24646"/>
        <dbReference type="ChEBI" id="CHEBI:57540"/>
        <dbReference type="ChEBI" id="CHEBI:57945"/>
        <dbReference type="ChEBI" id="CHEBI:132124"/>
    </reaction>
</comment>
<evidence type="ECO:0000256" key="2">
    <source>
        <dbReference type="RuleBase" id="RU004429"/>
    </source>
</evidence>
<comment type="caution">
    <text evidence="3">The sequence shown here is derived from an EMBL/GenBank/DDBJ whole genome shotgun (WGS) entry which is preliminary data.</text>
</comment>
<evidence type="ECO:0000313" key="3">
    <source>
        <dbReference type="EMBL" id="MBA2882391.1"/>
    </source>
</evidence>
<dbReference type="RefSeq" id="WP_181552028.1">
    <property type="nucleotide sequence ID" value="NZ_JACDUS010000009.1"/>
</dbReference>
<evidence type="ECO:0000256" key="1">
    <source>
        <dbReference type="ARBA" id="ARBA00005698"/>
    </source>
</evidence>
<dbReference type="GO" id="GO:0008137">
    <property type="term" value="F:NADH dehydrogenase (ubiquinone) activity"/>
    <property type="evidence" value="ECO:0007669"/>
    <property type="project" value="UniProtKB-UniRule"/>
</dbReference>
<keyword evidence="4" id="KW-1185">Reference proteome</keyword>
<dbReference type="EC" id="7.1.1.-" evidence="2"/>
<comment type="function">
    <text evidence="2">NDH-1 shuttles electrons from NADH, via FMN and iron-sulfur (Fe-S) centers, to quinones in the respiratory chain. Couples the redox reaction to proton translocation (for every two electrons transferred, four hydrogen ions are translocated across the cytoplasmic membrane), and thus conserves the redox energy in a proton gradient.</text>
</comment>
<keyword evidence="2" id="KW-0874">Quinone</keyword>
<reference evidence="3 4" key="1">
    <citation type="submission" date="2020-07" db="EMBL/GenBank/DDBJ databases">
        <title>Genomic Encyclopedia of Type Strains, Phase IV (KMG-IV): sequencing the most valuable type-strain genomes for metagenomic binning, comparative biology and taxonomic classification.</title>
        <authorList>
            <person name="Goeker M."/>
        </authorList>
    </citation>
    <scope>NUCLEOTIDE SEQUENCE [LARGE SCALE GENOMIC DNA]</scope>
    <source>
        <strain evidence="3 4">DSM 17721</strain>
    </source>
</reference>
<dbReference type="InterPro" id="IPR001457">
    <property type="entry name" value="NADH_UbQ/plastoQ_OxRdtase_su6"/>
</dbReference>
<dbReference type="GO" id="GO:0048038">
    <property type="term" value="F:quinone binding"/>
    <property type="evidence" value="ECO:0007669"/>
    <property type="project" value="UniProtKB-UniRule"/>
</dbReference>
<evidence type="ECO:0000313" key="4">
    <source>
        <dbReference type="Proteomes" id="UP000525298"/>
    </source>
</evidence>
<comment type="similarity">
    <text evidence="1 2">Belongs to the complex I subunit 6 family.</text>
</comment>
<keyword evidence="2" id="KW-0520">NAD</keyword>
<feature type="transmembrane region" description="Helical" evidence="2">
    <location>
        <begin position="56"/>
        <end position="77"/>
    </location>
</feature>
<dbReference type="GO" id="GO:0005886">
    <property type="term" value="C:plasma membrane"/>
    <property type="evidence" value="ECO:0007669"/>
    <property type="project" value="UniProtKB-SubCell"/>
</dbReference>
<dbReference type="InterPro" id="IPR042106">
    <property type="entry name" value="Nuo/plastoQ_OxRdtase_6_NuoJ"/>
</dbReference>
<name>A0A7W0CAX4_9BACT</name>
<proteinExistence type="inferred from homology"/>
<dbReference type="EMBL" id="JACDUS010000009">
    <property type="protein sequence ID" value="MBA2882391.1"/>
    <property type="molecule type" value="Genomic_DNA"/>
</dbReference>
<gene>
    <name evidence="3" type="ORF">HNR65_002738</name>
</gene>
<feature type="transmembrane region" description="Helical" evidence="2">
    <location>
        <begin position="31"/>
        <end position="50"/>
    </location>
</feature>
<keyword evidence="2" id="KW-0472">Membrane</keyword>
<keyword evidence="2" id="KW-1133">Transmembrane helix</keyword>
<feature type="transmembrane region" description="Helical" evidence="2">
    <location>
        <begin position="140"/>
        <end position="160"/>
    </location>
</feature>
<protein>
    <recommendedName>
        <fullName evidence="2">NADH-quinone oxidoreductase subunit J</fullName>
        <ecNumber evidence="2">7.1.1.-</ecNumber>
    </recommendedName>
</protein>
<accession>A0A7W0CAX4</accession>
<keyword evidence="2" id="KW-1003">Cell membrane</keyword>
<dbReference type="PANTHER" id="PTHR33269">
    <property type="entry name" value="NADH-UBIQUINONE OXIDOREDUCTASE CHAIN 6"/>
    <property type="match status" value="1"/>
</dbReference>
<feature type="transmembrane region" description="Helical" evidence="2">
    <location>
        <begin position="89"/>
        <end position="111"/>
    </location>
</feature>
<organism evidence="3 4">
    <name type="scientific">Desulfosalsimonas propionicica</name>
    <dbReference type="NCBI Taxonomy" id="332175"/>
    <lineage>
        <taxon>Bacteria</taxon>
        <taxon>Pseudomonadati</taxon>
        <taxon>Thermodesulfobacteriota</taxon>
        <taxon>Desulfobacteria</taxon>
        <taxon>Desulfobacterales</taxon>
        <taxon>Desulfosalsimonadaceae</taxon>
        <taxon>Desulfosalsimonas</taxon>
    </lineage>
</organism>
<dbReference type="Proteomes" id="UP000525298">
    <property type="component" value="Unassembled WGS sequence"/>
</dbReference>
<sequence>MTVYAVFFYIIAALIIASAGLAITRKHMVHAVLYLVVSFIATALLFYLLGAPLVGIFQVILYAGAIMVLFLFIVMMIRMAPGPDRPFPAGHFLAAFGVCGIYVAAALLVAFSSGPETGRPMAAAAASPAAFGFYLFDRHWLAVEMISLLLLVALIGALHLGRAGRRKKSGNKEP</sequence>
<dbReference type="Pfam" id="PF00499">
    <property type="entry name" value="Oxidored_q3"/>
    <property type="match status" value="1"/>
</dbReference>
<dbReference type="Gene3D" id="1.20.120.1200">
    <property type="entry name" value="NADH-ubiquinone/plastoquinone oxidoreductase chain 6, subunit NuoJ"/>
    <property type="match status" value="1"/>
</dbReference>
<keyword evidence="2" id="KW-0812">Transmembrane</keyword>
<comment type="subcellular location">
    <subcellularLocation>
        <location evidence="2">Cell membrane</location>
        <topology evidence="2">Multi-pass membrane protein</topology>
    </subcellularLocation>
</comment>
<dbReference type="PANTHER" id="PTHR33269:SF17">
    <property type="entry name" value="NADH-UBIQUINONE OXIDOREDUCTASE CHAIN 6"/>
    <property type="match status" value="1"/>
</dbReference>
<feature type="transmembrane region" description="Helical" evidence="2">
    <location>
        <begin position="6"/>
        <end position="24"/>
    </location>
</feature>